<dbReference type="Pfam" id="PF12694">
    <property type="entry name" value="cpYpsA"/>
    <property type="match status" value="1"/>
</dbReference>
<dbReference type="AlphaFoldDB" id="A0A7C4QXP9"/>
<proteinExistence type="predicted"/>
<dbReference type="Gene3D" id="3.40.50.450">
    <property type="match status" value="1"/>
</dbReference>
<protein>
    <submittedName>
        <fullName evidence="1">Molybdenum cofactor carrier</fullName>
    </submittedName>
</protein>
<dbReference type="SUPFAM" id="SSF102405">
    <property type="entry name" value="MCP/YpsA-like"/>
    <property type="match status" value="1"/>
</dbReference>
<evidence type="ECO:0000313" key="1">
    <source>
        <dbReference type="EMBL" id="HGT41050.1"/>
    </source>
</evidence>
<name>A0A7C4QXP9_9PLAN</name>
<reference evidence="1" key="1">
    <citation type="journal article" date="2020" name="mSystems">
        <title>Genome- and Community-Level Interaction Insights into Carbon Utilization and Element Cycling Functions of Hydrothermarchaeota in Hydrothermal Sediment.</title>
        <authorList>
            <person name="Zhou Z."/>
            <person name="Liu Y."/>
            <person name="Xu W."/>
            <person name="Pan J."/>
            <person name="Luo Z.H."/>
            <person name="Li M."/>
        </authorList>
    </citation>
    <scope>NUCLEOTIDE SEQUENCE [LARGE SCALE GENOMIC DNA]</scope>
    <source>
        <strain evidence="1">SpSt-508</strain>
    </source>
</reference>
<dbReference type="EMBL" id="DSVQ01000019">
    <property type="protein sequence ID" value="HGT41050.1"/>
    <property type="molecule type" value="Genomic_DNA"/>
</dbReference>
<dbReference type="InterPro" id="IPR024755">
    <property type="entry name" value="cpYpsA"/>
</dbReference>
<comment type="caution">
    <text evidence="1">The sequence shown here is derived from an EMBL/GenBank/DDBJ whole genome shotgun (WGS) entry which is preliminary data.</text>
</comment>
<organism evidence="1">
    <name type="scientific">Schlesneria paludicola</name>
    <dbReference type="NCBI Taxonomy" id="360056"/>
    <lineage>
        <taxon>Bacteria</taxon>
        <taxon>Pseudomonadati</taxon>
        <taxon>Planctomycetota</taxon>
        <taxon>Planctomycetia</taxon>
        <taxon>Planctomycetales</taxon>
        <taxon>Planctomycetaceae</taxon>
        <taxon>Schlesneria</taxon>
    </lineage>
</organism>
<sequence length="201" mass="21774">MAHGPRGQGVSETTCGAAQWDRRAEIRKVVTGGQTGVDRAALDAALAAGIAIGGWCPRGRRAEDGRIAERYPLRETPSRDYRERTRWNVRDSDGTLILTLGNPSGGTALTWRTAVRLKRPVFVADLAENLEHLARRIDRWAAGLRLRTLNIAGPRASQQPAASGRTTAVLSLWWDVENLMKSEAASQQASCEMSGGVAGFP</sequence>
<gene>
    <name evidence="1" type="ORF">ENS64_17530</name>
</gene>
<accession>A0A7C4QXP9</accession>